<dbReference type="PANTHER" id="PTHR35718">
    <property type="entry name" value="EXPRESSED PROTEIN"/>
    <property type="match status" value="1"/>
</dbReference>
<comment type="caution">
    <text evidence="1">The sequence shown here is derived from an EMBL/GenBank/DDBJ whole genome shotgun (WGS) entry which is preliminary data.</text>
</comment>
<gene>
    <name evidence="1" type="ORF">V6N11_012958</name>
</gene>
<proteinExistence type="predicted"/>
<reference evidence="1 2" key="1">
    <citation type="journal article" date="2024" name="G3 (Bethesda)">
        <title>Genome assembly of Hibiscus sabdariffa L. provides insights into metabolisms of medicinal natural products.</title>
        <authorList>
            <person name="Kim T."/>
        </authorList>
    </citation>
    <scope>NUCLEOTIDE SEQUENCE [LARGE SCALE GENOMIC DNA]</scope>
    <source>
        <strain evidence="1">TK-2024</strain>
        <tissue evidence="1">Old leaves</tissue>
    </source>
</reference>
<name>A0ABR1ZDU5_9ROSI</name>
<evidence type="ECO:0000313" key="2">
    <source>
        <dbReference type="Proteomes" id="UP001396334"/>
    </source>
</evidence>
<evidence type="ECO:0000313" key="1">
    <source>
        <dbReference type="EMBL" id="KAK8478326.1"/>
    </source>
</evidence>
<protein>
    <submittedName>
        <fullName evidence="1">Uncharacterized protein</fullName>
    </submittedName>
</protein>
<organism evidence="1 2">
    <name type="scientific">Hibiscus sabdariffa</name>
    <name type="common">roselle</name>
    <dbReference type="NCBI Taxonomy" id="183260"/>
    <lineage>
        <taxon>Eukaryota</taxon>
        <taxon>Viridiplantae</taxon>
        <taxon>Streptophyta</taxon>
        <taxon>Embryophyta</taxon>
        <taxon>Tracheophyta</taxon>
        <taxon>Spermatophyta</taxon>
        <taxon>Magnoliopsida</taxon>
        <taxon>eudicotyledons</taxon>
        <taxon>Gunneridae</taxon>
        <taxon>Pentapetalae</taxon>
        <taxon>rosids</taxon>
        <taxon>malvids</taxon>
        <taxon>Malvales</taxon>
        <taxon>Malvaceae</taxon>
        <taxon>Malvoideae</taxon>
        <taxon>Hibiscus</taxon>
    </lineage>
</organism>
<keyword evidence="2" id="KW-1185">Reference proteome</keyword>
<dbReference type="Proteomes" id="UP001396334">
    <property type="component" value="Unassembled WGS sequence"/>
</dbReference>
<accession>A0ABR1ZDU5</accession>
<sequence length="137" mass="14226">MNPFASFLLISSTLALVCMVRAQERAPHGIAYESPMAFSPSAYDFFHPKTRDPDTGHPCSASNCSPLPVAAQVEGSKAVAGKVSSTPDKSGHGMGAGGVAGIVFGLAFAVLLGMGVYYVLNTRRANANRANIVQPDA</sequence>
<dbReference type="EMBL" id="JBBPBN010001390">
    <property type="protein sequence ID" value="KAK8478326.1"/>
    <property type="molecule type" value="Genomic_DNA"/>
</dbReference>
<dbReference type="PANTHER" id="PTHR35718:SF1">
    <property type="entry name" value="EXPRESSED PROTEIN"/>
    <property type="match status" value="1"/>
</dbReference>